<name>A0ABS8XDU7_9BURK</name>
<keyword evidence="2" id="KW-1185">Reference proteome</keyword>
<proteinExistence type="predicted"/>
<reference evidence="1 2" key="1">
    <citation type="submission" date="2021-12" db="EMBL/GenBank/DDBJ databases">
        <title>Genome seq of p7.</title>
        <authorList>
            <person name="Seo T."/>
        </authorList>
    </citation>
    <scope>NUCLEOTIDE SEQUENCE [LARGE SCALE GENOMIC DNA]</scope>
    <source>
        <strain evidence="1 2">P7</strain>
    </source>
</reference>
<dbReference type="RefSeq" id="WP_233390905.1">
    <property type="nucleotide sequence ID" value="NZ_JAJTWT010000003.1"/>
</dbReference>
<dbReference type="EMBL" id="JAJTWT010000003">
    <property type="protein sequence ID" value="MCE4537123.1"/>
    <property type="molecule type" value="Genomic_DNA"/>
</dbReference>
<organism evidence="1 2">
    <name type="scientific">Pelomonas caseinilytica</name>
    <dbReference type="NCBI Taxonomy" id="2906763"/>
    <lineage>
        <taxon>Bacteria</taxon>
        <taxon>Pseudomonadati</taxon>
        <taxon>Pseudomonadota</taxon>
        <taxon>Betaproteobacteria</taxon>
        <taxon>Burkholderiales</taxon>
        <taxon>Sphaerotilaceae</taxon>
        <taxon>Roseateles</taxon>
    </lineage>
</organism>
<dbReference type="Proteomes" id="UP001201463">
    <property type="component" value="Unassembled WGS sequence"/>
</dbReference>
<evidence type="ECO:0000313" key="2">
    <source>
        <dbReference type="Proteomes" id="UP001201463"/>
    </source>
</evidence>
<gene>
    <name evidence="1" type="ORF">LXT12_07660</name>
</gene>
<protein>
    <submittedName>
        <fullName evidence="1">Uncharacterized protein</fullName>
    </submittedName>
</protein>
<comment type="caution">
    <text evidence="1">The sequence shown here is derived from an EMBL/GenBank/DDBJ whole genome shotgun (WGS) entry which is preliminary data.</text>
</comment>
<accession>A0ABS8XDU7</accession>
<evidence type="ECO:0000313" key="1">
    <source>
        <dbReference type="EMBL" id="MCE4537123.1"/>
    </source>
</evidence>
<sequence length="235" mass="26128">MRQARRAAETALGIWLLAGAGAAAAGAAWLPLSLPPRTESTWVLRDARVNGLPMQVLELRSQLSADELLAYFKRDWRRYGGSVAPLESEQGPWRKLTLQQDPLQLVVQVEKDGSGGSRALLSQMNYRDAQRDYVPRNLPVLTPLQVTQVSETRDGPRRSQLVQLGGEASFEIIQQRLRQHWSRAGWRAVFDRAAPGQRQWLASFDKGTSSVDIVLTQAGPREPLALTLNLLEGEP</sequence>